<accession>A0A7X6L6Q1</accession>
<dbReference type="EMBL" id="JAAXOS010000010">
    <property type="protein sequence ID" value="NKY28727.1"/>
    <property type="molecule type" value="Genomic_DNA"/>
</dbReference>
<comment type="caution">
    <text evidence="3">The sequence shown here is derived from an EMBL/GenBank/DDBJ whole genome shotgun (WGS) entry which is preliminary data.</text>
</comment>
<dbReference type="AlphaFoldDB" id="A0A7X6L6Q1"/>
<evidence type="ECO:0000256" key="2">
    <source>
        <dbReference type="SAM" id="Phobius"/>
    </source>
</evidence>
<evidence type="ECO:0000313" key="4">
    <source>
        <dbReference type="Proteomes" id="UP000540698"/>
    </source>
</evidence>
<name>A0A7X6L6Q1_9NOCA</name>
<protein>
    <submittedName>
        <fullName evidence="3">Uncharacterized protein</fullName>
    </submittedName>
</protein>
<feature type="transmembrane region" description="Helical" evidence="2">
    <location>
        <begin position="29"/>
        <end position="47"/>
    </location>
</feature>
<gene>
    <name evidence="3" type="ORF">HGB38_21280</name>
</gene>
<proteinExistence type="predicted"/>
<organism evidence="3 4">
    <name type="scientific">Nocardia gamkensis</name>
    <dbReference type="NCBI Taxonomy" id="352869"/>
    <lineage>
        <taxon>Bacteria</taxon>
        <taxon>Bacillati</taxon>
        <taxon>Actinomycetota</taxon>
        <taxon>Actinomycetes</taxon>
        <taxon>Mycobacteriales</taxon>
        <taxon>Nocardiaceae</taxon>
        <taxon>Nocardia</taxon>
    </lineage>
</organism>
<dbReference type="RefSeq" id="WP_157113891.1">
    <property type="nucleotide sequence ID" value="NZ_JAAXOS010000010.1"/>
</dbReference>
<keyword evidence="2" id="KW-0812">Transmembrane</keyword>
<keyword evidence="4" id="KW-1185">Reference proteome</keyword>
<dbReference type="Proteomes" id="UP000540698">
    <property type="component" value="Unassembled WGS sequence"/>
</dbReference>
<feature type="compositionally biased region" description="Low complexity" evidence="1">
    <location>
        <begin position="1"/>
        <end position="11"/>
    </location>
</feature>
<feature type="region of interest" description="Disordered" evidence="1">
    <location>
        <begin position="1"/>
        <end position="23"/>
    </location>
</feature>
<keyword evidence="2" id="KW-0472">Membrane</keyword>
<evidence type="ECO:0000313" key="3">
    <source>
        <dbReference type="EMBL" id="NKY28727.1"/>
    </source>
</evidence>
<sequence length="48" mass="5121">MSISASRSQYRAARRSDGGYPGSEGPIEWTVAAWVLVLTVLSIALALL</sequence>
<evidence type="ECO:0000256" key="1">
    <source>
        <dbReference type="SAM" id="MobiDB-lite"/>
    </source>
</evidence>
<reference evidence="3 4" key="1">
    <citation type="submission" date="2020-04" db="EMBL/GenBank/DDBJ databases">
        <title>MicrobeNet Type strains.</title>
        <authorList>
            <person name="Nicholson A.C."/>
        </authorList>
    </citation>
    <scope>NUCLEOTIDE SEQUENCE [LARGE SCALE GENOMIC DNA]</scope>
    <source>
        <strain evidence="3 4">DSM 44956</strain>
    </source>
</reference>
<keyword evidence="2" id="KW-1133">Transmembrane helix</keyword>